<dbReference type="RefSeq" id="WP_021353756.1">
    <property type="nucleotide sequence ID" value="NZ_JAQPSI010000004.1"/>
</dbReference>
<accession>A0ABT7FW36</accession>
<evidence type="ECO:0000313" key="1">
    <source>
        <dbReference type="EMBL" id="MDK4290196.1"/>
    </source>
</evidence>
<dbReference type="EMBL" id="JASNUQ010000007">
    <property type="protein sequence ID" value="MDK4290196.1"/>
    <property type="molecule type" value="Genomic_DNA"/>
</dbReference>
<evidence type="ECO:0000313" key="2">
    <source>
        <dbReference type="Proteomes" id="UP001239759"/>
    </source>
</evidence>
<dbReference type="Proteomes" id="UP001239759">
    <property type="component" value="Unassembled WGS sequence"/>
</dbReference>
<gene>
    <name evidence="1" type="ORF">QPX23_05565</name>
</gene>
<reference evidence="1 2" key="1">
    <citation type="submission" date="2023-05" db="EMBL/GenBank/DDBJ databases">
        <title>Metabolic capabilities are highly conserved among human nasal-associated Corynebacterium species in pangenomic analyses.</title>
        <authorList>
            <person name="Tran T.H."/>
            <person name="Roberts A.Q."/>
            <person name="Escapa I.F."/>
            <person name="Gao W."/>
            <person name="Conlan S."/>
            <person name="Kong H."/>
            <person name="Segre J.A."/>
            <person name="Kelly M.S."/>
            <person name="Lemon K.P."/>
        </authorList>
    </citation>
    <scope>NUCLEOTIDE SEQUENCE [LARGE SCALE GENOMIC DNA]</scope>
    <source>
        <strain evidence="1 2">KPL3772</strain>
    </source>
</reference>
<proteinExistence type="predicted"/>
<organism evidence="1 2">
    <name type="scientific">Corynebacterium pseudodiphtheriticum</name>
    <dbReference type="NCBI Taxonomy" id="37637"/>
    <lineage>
        <taxon>Bacteria</taxon>
        <taxon>Bacillati</taxon>
        <taxon>Actinomycetota</taxon>
        <taxon>Actinomycetes</taxon>
        <taxon>Mycobacteriales</taxon>
        <taxon>Corynebacteriaceae</taxon>
        <taxon>Corynebacterium</taxon>
    </lineage>
</organism>
<comment type="caution">
    <text evidence="1">The sequence shown here is derived from an EMBL/GenBank/DDBJ whole genome shotgun (WGS) entry which is preliminary data.</text>
</comment>
<keyword evidence="2" id="KW-1185">Reference proteome</keyword>
<protein>
    <submittedName>
        <fullName evidence="1">Uncharacterized protein</fullName>
    </submittedName>
</protein>
<name>A0ABT7FW36_9CORY</name>
<sequence length="42" mass="4796">MSTPTYLHNPLEAIIDAVDKIINGDIVHYVYDVAAQRLVRRD</sequence>